<evidence type="ECO:0000256" key="2">
    <source>
        <dbReference type="ARBA" id="ARBA00022980"/>
    </source>
</evidence>
<dbReference type="PANTHER" id="PTHR10732">
    <property type="entry name" value="40S RIBOSOMAL PROTEIN S17"/>
    <property type="match status" value="1"/>
</dbReference>
<gene>
    <name evidence="5" type="ORF">BJBARM4_0931</name>
</gene>
<evidence type="ECO:0000313" key="5">
    <source>
        <dbReference type="EMBL" id="EEZ92507.1"/>
    </source>
</evidence>
<dbReference type="PANTHER" id="PTHR10732:SF0">
    <property type="entry name" value="40S RIBOSOMAL PROTEIN S17"/>
    <property type="match status" value="1"/>
</dbReference>
<dbReference type="Gene3D" id="1.10.60.20">
    <property type="entry name" value="Ribosomal protein S17e-like"/>
    <property type="match status" value="1"/>
</dbReference>
<dbReference type="SUPFAM" id="SSF116820">
    <property type="entry name" value="Rps17e-like"/>
    <property type="match status" value="1"/>
</dbReference>
<evidence type="ECO:0000313" key="6">
    <source>
        <dbReference type="Proteomes" id="UP000009375"/>
    </source>
</evidence>
<dbReference type="GO" id="GO:1990904">
    <property type="term" value="C:ribonucleoprotein complex"/>
    <property type="evidence" value="ECO:0007669"/>
    <property type="project" value="UniProtKB-KW"/>
</dbReference>
<proteinExistence type="inferred from homology"/>
<comment type="similarity">
    <text evidence="1">Belongs to the eukaryotic ribosomal protein eS17 family.</text>
</comment>
<protein>
    <recommendedName>
        <fullName evidence="4">30S ribosomal protein S17e</fullName>
    </recommendedName>
</protein>
<evidence type="ECO:0000256" key="1">
    <source>
        <dbReference type="ARBA" id="ARBA00010444"/>
    </source>
</evidence>
<reference evidence="5 6" key="1">
    <citation type="journal article" date="2010" name="Proc. Natl. Acad. Sci. U.S.A.">
        <title>Enigmatic, ultrasmall, uncultivated Archaea.</title>
        <authorList>
            <person name="Baker B.J."/>
            <person name="Comolli L.R."/>
            <person name="Dick G.J."/>
            <person name="Hauser L.J."/>
            <person name="Hyatt D."/>
            <person name="Dill B.D."/>
            <person name="Land M.L."/>
            <person name="Verberkmoes N.C."/>
            <person name="Hettich R.L."/>
            <person name="Banfield J.F."/>
        </authorList>
    </citation>
    <scope>NUCLEOTIDE SEQUENCE [LARGE SCALE GENOMIC DNA]</scope>
</reference>
<evidence type="ECO:0000256" key="4">
    <source>
        <dbReference type="ARBA" id="ARBA00035394"/>
    </source>
</evidence>
<dbReference type="InterPro" id="IPR001210">
    <property type="entry name" value="Ribosomal_eS17"/>
</dbReference>
<dbReference type="Pfam" id="PF00833">
    <property type="entry name" value="Ribosomal_S17e"/>
    <property type="match status" value="1"/>
</dbReference>
<dbReference type="GO" id="GO:0006412">
    <property type="term" value="P:translation"/>
    <property type="evidence" value="ECO:0007669"/>
    <property type="project" value="InterPro"/>
</dbReference>
<name>D2EGN2_PARA4</name>
<dbReference type="InterPro" id="IPR036401">
    <property type="entry name" value="Ribosomal_eS17_sf"/>
</dbReference>
<evidence type="ECO:0000256" key="3">
    <source>
        <dbReference type="ARBA" id="ARBA00023274"/>
    </source>
</evidence>
<dbReference type="GO" id="GO:0003735">
    <property type="term" value="F:structural constituent of ribosome"/>
    <property type="evidence" value="ECO:0007669"/>
    <property type="project" value="InterPro"/>
</dbReference>
<sequence length="72" mass="8127">MGRIRGKEIRNATIEVLKTYKGLFTDDFENNKEALSGIITAQKRTRNKIAGFITKLAKSKSIEAFIIEHSSK</sequence>
<accession>D2EGN2</accession>
<dbReference type="AlphaFoldDB" id="D2EGN2"/>
<dbReference type="EMBL" id="GG730076">
    <property type="protein sequence ID" value="EEZ92507.1"/>
    <property type="molecule type" value="Genomic_DNA"/>
</dbReference>
<dbReference type="GO" id="GO:0005840">
    <property type="term" value="C:ribosome"/>
    <property type="evidence" value="ECO:0007669"/>
    <property type="project" value="UniProtKB-KW"/>
</dbReference>
<dbReference type="Proteomes" id="UP000009375">
    <property type="component" value="Unassembled WGS sequence"/>
</dbReference>
<keyword evidence="3" id="KW-0687">Ribonucleoprotein</keyword>
<keyword evidence="2 5" id="KW-0689">Ribosomal protein</keyword>
<organism evidence="5 6">
    <name type="scientific">Candidatus Parvarchaeum acidiphilum ARMAN-4</name>
    <dbReference type="NCBI Taxonomy" id="662760"/>
    <lineage>
        <taxon>Archaea</taxon>
        <taxon>Candidatus Parvarchaeota</taxon>
        <taxon>Candidatus Parvarchaeum</taxon>
    </lineage>
</organism>